<evidence type="ECO:0000256" key="2">
    <source>
        <dbReference type="ARBA" id="ARBA00010065"/>
    </source>
</evidence>
<dbReference type="GO" id="GO:0005886">
    <property type="term" value="C:plasma membrane"/>
    <property type="evidence" value="ECO:0007669"/>
    <property type="project" value="UniProtKB-SubCell"/>
</dbReference>
<evidence type="ECO:0000256" key="1">
    <source>
        <dbReference type="ARBA" id="ARBA00004651"/>
    </source>
</evidence>
<evidence type="ECO:0000259" key="10">
    <source>
        <dbReference type="PROSITE" id="PS50263"/>
    </source>
</evidence>
<accession>A0A0A0BI74</accession>
<evidence type="ECO:0000313" key="12">
    <source>
        <dbReference type="Proteomes" id="UP000029999"/>
    </source>
</evidence>
<dbReference type="Proteomes" id="UP000029999">
    <property type="component" value="Unassembled WGS sequence"/>
</dbReference>
<dbReference type="Pfam" id="PF20154">
    <property type="entry name" value="LNT_N"/>
    <property type="match status" value="1"/>
</dbReference>
<comment type="similarity">
    <text evidence="2 9">Belongs to the CN hydrolase family. Apolipoprotein N-acyltransferase subfamily.</text>
</comment>
<keyword evidence="3 9" id="KW-1003">Cell membrane</keyword>
<proteinExistence type="inferred from homology"/>
<dbReference type="RefSeq" id="WP_036310882.1">
    <property type="nucleotide sequence ID" value="NZ_JRQD01000001.1"/>
</dbReference>
<evidence type="ECO:0000256" key="6">
    <source>
        <dbReference type="ARBA" id="ARBA00022989"/>
    </source>
</evidence>
<keyword evidence="8 9" id="KW-0012">Acyltransferase</keyword>
<feature type="transmembrane region" description="Helical" evidence="9">
    <location>
        <begin position="89"/>
        <end position="111"/>
    </location>
</feature>
<dbReference type="HAMAP" id="MF_01148">
    <property type="entry name" value="Lnt"/>
    <property type="match status" value="1"/>
</dbReference>
<protein>
    <recommendedName>
        <fullName evidence="9">Apolipoprotein N-acyltransferase</fullName>
        <shortName evidence="9">ALP N-acyltransferase</shortName>
        <ecNumber evidence="9">2.3.1.269</ecNumber>
    </recommendedName>
</protein>
<dbReference type="PANTHER" id="PTHR38686:SF1">
    <property type="entry name" value="APOLIPOPROTEIN N-ACYLTRANSFERASE"/>
    <property type="match status" value="1"/>
</dbReference>
<dbReference type="SUPFAM" id="SSF56317">
    <property type="entry name" value="Carbon-nitrogen hydrolase"/>
    <property type="match status" value="1"/>
</dbReference>
<dbReference type="InterPro" id="IPR045378">
    <property type="entry name" value="LNT_N"/>
</dbReference>
<feature type="transmembrane region" description="Helical" evidence="9">
    <location>
        <begin position="61"/>
        <end position="83"/>
    </location>
</feature>
<keyword evidence="6 9" id="KW-1133">Transmembrane helix</keyword>
<keyword evidence="4 9" id="KW-0808">Transferase</keyword>
<evidence type="ECO:0000256" key="9">
    <source>
        <dbReference type="HAMAP-Rule" id="MF_01148"/>
    </source>
</evidence>
<dbReference type="STRING" id="392484.LP43_0072"/>
<evidence type="ECO:0000256" key="5">
    <source>
        <dbReference type="ARBA" id="ARBA00022692"/>
    </source>
</evidence>
<dbReference type="UniPathway" id="UPA00666"/>
<dbReference type="CDD" id="cd07571">
    <property type="entry name" value="ALP_N-acyl_transferase"/>
    <property type="match status" value="1"/>
</dbReference>
<keyword evidence="7 9" id="KW-0472">Membrane</keyword>
<evidence type="ECO:0000256" key="3">
    <source>
        <dbReference type="ARBA" id="ARBA00022475"/>
    </source>
</evidence>
<feature type="transmembrane region" description="Helical" evidence="9">
    <location>
        <begin position="164"/>
        <end position="187"/>
    </location>
</feature>
<gene>
    <name evidence="9" type="primary">lnt</name>
    <name evidence="11" type="ORF">LP43_0072</name>
</gene>
<evidence type="ECO:0000256" key="4">
    <source>
        <dbReference type="ARBA" id="ARBA00022679"/>
    </source>
</evidence>
<dbReference type="InterPro" id="IPR003010">
    <property type="entry name" value="C-N_Hydrolase"/>
</dbReference>
<dbReference type="Pfam" id="PF00795">
    <property type="entry name" value="CN_hydrolase"/>
    <property type="match status" value="1"/>
</dbReference>
<feature type="domain" description="CN hydrolase" evidence="10">
    <location>
        <begin position="228"/>
        <end position="465"/>
    </location>
</feature>
<sequence length="500" mass="56254">MQTEIVEGIQGWKGSVLALLAGAIMPLAFAPFYFFPVAVFSLVLLFASWQQVTPRQAAWRGWLFGLGMFGVGVSWIFVAIHVFGQSGLFLASLLTFIFVAFLALYLAVLGWGIKKLAPGQFNCFDLVLLLPVAWLGFELFKAWFLSGFPWLELGISQIEGPLAGWTPVIGINGVSALVALTAGGLLLSWQKRSWQWFVAVLAIWVGGQALKNIEWTQPVGEPIKTAIVQGNVPQNIKWNPEQLVNTLALYQKTTQAYWDNDLVVWPENALPAFYHQLENFYLNPLRQLALKNKTDILLGLPVQDVETQQYYNSMMLVGEKQGFYHKRHLVPFGDYVPFEWLRGLIAFFNLPMSSFAPGTIKQPLLQAAGNKVGISICYEDVFSTEVLQTLPEATLLVNATNNAWYGDSFAPHQHLQISRSRALETGRPLVRSTTNGISAFVDHKGQIQSETPQFEQSVLTQTVQPRQGETPYVSWQRWPIWLMSLFMLLLWAYYRQKNSG</sequence>
<dbReference type="GO" id="GO:0042158">
    <property type="term" value="P:lipoprotein biosynthetic process"/>
    <property type="evidence" value="ECO:0007669"/>
    <property type="project" value="UniProtKB-UniRule"/>
</dbReference>
<evidence type="ECO:0000256" key="7">
    <source>
        <dbReference type="ARBA" id="ARBA00023136"/>
    </source>
</evidence>
<dbReference type="AlphaFoldDB" id="A0A0A0BI74"/>
<dbReference type="NCBIfam" id="TIGR00546">
    <property type="entry name" value="lnt"/>
    <property type="match status" value="1"/>
</dbReference>
<dbReference type="Gene3D" id="3.60.110.10">
    <property type="entry name" value="Carbon-nitrogen hydrolase"/>
    <property type="match status" value="1"/>
</dbReference>
<dbReference type="EC" id="2.3.1.269" evidence="9"/>
<feature type="transmembrane region" description="Helical" evidence="9">
    <location>
        <begin position="123"/>
        <end position="144"/>
    </location>
</feature>
<comment type="caution">
    <text evidence="11">The sequence shown here is derived from an EMBL/GenBank/DDBJ whole genome shotgun (WGS) entry which is preliminary data.</text>
</comment>
<organism evidence="11 12">
    <name type="scientific">Methylophaga thiooxydans</name>
    <dbReference type="NCBI Taxonomy" id="392484"/>
    <lineage>
        <taxon>Bacteria</taxon>
        <taxon>Pseudomonadati</taxon>
        <taxon>Pseudomonadota</taxon>
        <taxon>Gammaproteobacteria</taxon>
        <taxon>Thiotrichales</taxon>
        <taxon>Piscirickettsiaceae</taxon>
        <taxon>Methylophaga</taxon>
    </lineage>
</organism>
<dbReference type="PROSITE" id="PS50263">
    <property type="entry name" value="CN_HYDROLASE"/>
    <property type="match status" value="1"/>
</dbReference>
<dbReference type="InterPro" id="IPR004563">
    <property type="entry name" value="Apolipo_AcylTrfase"/>
</dbReference>
<dbReference type="PANTHER" id="PTHR38686">
    <property type="entry name" value="APOLIPOPROTEIN N-ACYLTRANSFERASE"/>
    <property type="match status" value="1"/>
</dbReference>
<comment type="catalytic activity">
    <reaction evidence="9">
        <text>N-terminal S-1,2-diacyl-sn-glyceryl-L-cysteinyl-[lipoprotein] + a glycerophospholipid = N-acyl-S-1,2-diacyl-sn-glyceryl-L-cysteinyl-[lipoprotein] + a 2-acyl-sn-glycero-3-phospholipid + H(+)</text>
        <dbReference type="Rhea" id="RHEA:48228"/>
        <dbReference type="Rhea" id="RHEA-COMP:14681"/>
        <dbReference type="Rhea" id="RHEA-COMP:14684"/>
        <dbReference type="ChEBI" id="CHEBI:15378"/>
        <dbReference type="ChEBI" id="CHEBI:136912"/>
        <dbReference type="ChEBI" id="CHEBI:140656"/>
        <dbReference type="ChEBI" id="CHEBI:140657"/>
        <dbReference type="ChEBI" id="CHEBI:140660"/>
        <dbReference type="EC" id="2.3.1.269"/>
    </reaction>
</comment>
<dbReference type="EMBL" id="JRQD01000001">
    <property type="protein sequence ID" value="KGM07656.1"/>
    <property type="molecule type" value="Genomic_DNA"/>
</dbReference>
<keyword evidence="11" id="KW-0449">Lipoprotein</keyword>
<name>A0A0A0BI74_9GAMM</name>
<evidence type="ECO:0000313" key="11">
    <source>
        <dbReference type="EMBL" id="KGM07656.1"/>
    </source>
</evidence>
<comment type="function">
    <text evidence="9">Catalyzes the phospholipid dependent N-acylation of the N-terminal cysteine of apolipoprotein, the last step in lipoprotein maturation.</text>
</comment>
<keyword evidence="5 9" id="KW-0812">Transmembrane</keyword>
<comment type="pathway">
    <text evidence="9">Protein modification; lipoprotein biosynthesis (N-acyl transfer).</text>
</comment>
<reference evidence="11 12" key="1">
    <citation type="submission" date="2014-09" db="EMBL/GenBank/DDBJ databases">
        <authorList>
            <person name="Grob C."/>
            <person name="Taubert M."/>
            <person name="Howat A.M."/>
            <person name="Burns O.J."/>
            <person name="Dixon J.L."/>
            <person name="Chen Y."/>
            <person name="Murrell J.C."/>
        </authorList>
    </citation>
    <scope>NUCLEOTIDE SEQUENCE [LARGE SCALE GENOMIC DNA]</scope>
    <source>
        <strain evidence="11">L4</strain>
    </source>
</reference>
<comment type="subcellular location">
    <subcellularLocation>
        <location evidence="1 9">Cell membrane</location>
        <topology evidence="1 9">Multi-pass membrane protein</topology>
    </subcellularLocation>
</comment>
<feature type="transmembrane region" description="Helical" evidence="9">
    <location>
        <begin position="478"/>
        <end position="494"/>
    </location>
</feature>
<dbReference type="GO" id="GO:0016410">
    <property type="term" value="F:N-acyltransferase activity"/>
    <property type="evidence" value="ECO:0007669"/>
    <property type="project" value="UniProtKB-UniRule"/>
</dbReference>
<dbReference type="InterPro" id="IPR036526">
    <property type="entry name" value="C-N_Hydrolase_sf"/>
</dbReference>
<evidence type="ECO:0000256" key="8">
    <source>
        <dbReference type="ARBA" id="ARBA00023315"/>
    </source>
</evidence>
<feature type="transmembrane region" description="Helical" evidence="9">
    <location>
        <begin position="16"/>
        <end position="49"/>
    </location>
</feature>